<dbReference type="GO" id="GO:0035251">
    <property type="term" value="F:UDP-glucosyltransferase activity"/>
    <property type="evidence" value="ECO:0007669"/>
    <property type="project" value="InterPro"/>
</dbReference>
<evidence type="ECO:0000313" key="3">
    <source>
        <dbReference type="Proteomes" id="UP000283530"/>
    </source>
</evidence>
<dbReference type="InterPro" id="IPR050481">
    <property type="entry name" value="UDP-glycosyltransf_plant"/>
</dbReference>
<dbReference type="OrthoDB" id="5835829at2759"/>
<keyword evidence="1 2" id="KW-0808">Transferase</keyword>
<reference evidence="2 3" key="1">
    <citation type="journal article" date="2019" name="Nat. Plants">
        <title>Stout camphor tree genome fills gaps in understanding of flowering plant genome evolution.</title>
        <authorList>
            <person name="Chaw S.M."/>
            <person name="Liu Y.C."/>
            <person name="Wu Y.W."/>
            <person name="Wang H.Y."/>
            <person name="Lin C.I."/>
            <person name="Wu C.S."/>
            <person name="Ke H.M."/>
            <person name="Chang L.Y."/>
            <person name="Hsu C.Y."/>
            <person name="Yang H.T."/>
            <person name="Sudianto E."/>
            <person name="Hsu M.H."/>
            <person name="Wu K.P."/>
            <person name="Wang L.N."/>
            <person name="Leebens-Mack J.H."/>
            <person name="Tsai I.J."/>
        </authorList>
    </citation>
    <scope>NUCLEOTIDE SEQUENCE [LARGE SCALE GENOMIC DNA]</scope>
    <source>
        <strain evidence="3">cv. Chaw 1501</strain>
        <tissue evidence="2">Young leaves</tissue>
    </source>
</reference>
<accession>A0A443NB06</accession>
<dbReference type="PANTHER" id="PTHR48049:SF57">
    <property type="entry name" value="UDP-GLYCOSYLTRANSFERASE 91C1-LIKE"/>
    <property type="match status" value="1"/>
</dbReference>
<dbReference type="AlphaFoldDB" id="A0A443NB06"/>
<dbReference type="InterPro" id="IPR002213">
    <property type="entry name" value="UDP_glucos_trans"/>
</dbReference>
<proteinExistence type="predicted"/>
<dbReference type="Proteomes" id="UP000283530">
    <property type="component" value="Unassembled WGS sequence"/>
</dbReference>
<dbReference type="Pfam" id="PF00201">
    <property type="entry name" value="UDPGT"/>
    <property type="match status" value="1"/>
</dbReference>
<comment type="caution">
    <text evidence="2">The sequence shown here is derived from an EMBL/GenBank/DDBJ whole genome shotgun (WGS) entry which is preliminary data.</text>
</comment>
<dbReference type="SUPFAM" id="SSF53756">
    <property type="entry name" value="UDP-Glycosyltransferase/glycogen phosphorylase"/>
    <property type="match status" value="1"/>
</dbReference>
<evidence type="ECO:0000256" key="1">
    <source>
        <dbReference type="ARBA" id="ARBA00022679"/>
    </source>
</evidence>
<keyword evidence="3" id="KW-1185">Reference proteome</keyword>
<organism evidence="2 3">
    <name type="scientific">Cinnamomum micranthum f. kanehirae</name>
    <dbReference type="NCBI Taxonomy" id="337451"/>
    <lineage>
        <taxon>Eukaryota</taxon>
        <taxon>Viridiplantae</taxon>
        <taxon>Streptophyta</taxon>
        <taxon>Embryophyta</taxon>
        <taxon>Tracheophyta</taxon>
        <taxon>Spermatophyta</taxon>
        <taxon>Magnoliopsida</taxon>
        <taxon>Magnoliidae</taxon>
        <taxon>Laurales</taxon>
        <taxon>Lauraceae</taxon>
        <taxon>Cinnamomum</taxon>
    </lineage>
</organism>
<evidence type="ECO:0000313" key="2">
    <source>
        <dbReference type="EMBL" id="RWR75699.1"/>
    </source>
</evidence>
<dbReference type="PANTHER" id="PTHR48049">
    <property type="entry name" value="GLYCOSYLTRANSFERASE"/>
    <property type="match status" value="1"/>
</dbReference>
<protein>
    <submittedName>
        <fullName evidence="2">Putative UDP-rhamnose:rhamnosyltransferase 1</fullName>
    </submittedName>
</protein>
<name>A0A443NB06_9MAGN</name>
<dbReference type="EMBL" id="QPKB01000002">
    <property type="protein sequence ID" value="RWR75699.1"/>
    <property type="molecule type" value="Genomic_DNA"/>
</dbReference>
<dbReference type="Gene3D" id="3.40.50.2000">
    <property type="entry name" value="Glycogen Phosphorylase B"/>
    <property type="match status" value="1"/>
</dbReference>
<sequence length="186" mass="20639">MVLPYVGFLSLLRCHSGLFRNYQARGQSDRTVAGFPVGSHYTKPIISVGLLPPEKMEEDIGGAHRVVEIFKWLDGKEARSVLFVEFGSECKLSRNEIYELAHGLELSDLDFLWALRRPKWASDDGSDTLLLGFVSWTKGRGVVKVGWAPQMEILAHPTIGGSLFHGGWGSIIETVQHGHTLVVLPQ</sequence>
<gene>
    <name evidence="2" type="ORF">CKAN_00409500</name>
</gene>